<evidence type="ECO:0000313" key="5">
    <source>
        <dbReference type="Proteomes" id="UP000663940"/>
    </source>
</evidence>
<dbReference type="Pfam" id="PF00583">
    <property type="entry name" value="Acetyltransf_1"/>
    <property type="match status" value="1"/>
</dbReference>
<keyword evidence="5" id="KW-1185">Reference proteome</keyword>
<dbReference type="GO" id="GO:0016747">
    <property type="term" value="F:acyltransferase activity, transferring groups other than amino-acyl groups"/>
    <property type="evidence" value="ECO:0007669"/>
    <property type="project" value="InterPro"/>
</dbReference>
<feature type="domain" description="N-acetyltransferase" evidence="1">
    <location>
        <begin position="10"/>
        <end position="161"/>
    </location>
</feature>
<accession>A0AAE6MLV2</accession>
<evidence type="ECO:0000313" key="3">
    <source>
        <dbReference type="EMBL" id="QTE49551.1"/>
    </source>
</evidence>
<dbReference type="EMBL" id="CP071880">
    <property type="protein sequence ID" value="QTE49551.1"/>
    <property type="molecule type" value="Genomic_DNA"/>
</dbReference>
<dbReference type="InterPro" id="IPR000182">
    <property type="entry name" value="GNAT_dom"/>
</dbReference>
<dbReference type="Proteomes" id="UP000663940">
    <property type="component" value="Chromosome"/>
</dbReference>
<dbReference type="PROSITE" id="PS51186">
    <property type="entry name" value="GNAT"/>
    <property type="match status" value="1"/>
</dbReference>
<dbReference type="SUPFAM" id="SSF55729">
    <property type="entry name" value="Acyl-CoA N-acyltransferases (Nat)"/>
    <property type="match status" value="1"/>
</dbReference>
<evidence type="ECO:0000313" key="2">
    <source>
        <dbReference type="EMBL" id="QEM07879.1"/>
    </source>
</evidence>
<evidence type="ECO:0000313" key="4">
    <source>
        <dbReference type="Proteomes" id="UP000250557"/>
    </source>
</evidence>
<reference evidence="3 5" key="2">
    <citation type="submission" date="2021-03" db="EMBL/GenBank/DDBJ databases">
        <title>Mucilaginibacter strains isolated from gold and copper mining confer multi heavy-metal resistance.</title>
        <authorList>
            <person name="Li Y."/>
        </authorList>
    </citation>
    <scope>NUCLEOTIDE SEQUENCE [LARGE SCALE GENOMIC DNA]</scope>
    <source>
        <strain evidence="3 5">P2-4</strain>
    </source>
</reference>
<dbReference type="RefSeq" id="WP_146750365.1">
    <property type="nucleotide sequence ID" value="NZ_CP043451.1"/>
</dbReference>
<evidence type="ECO:0000259" key="1">
    <source>
        <dbReference type="PROSITE" id="PS51186"/>
    </source>
</evidence>
<dbReference type="AlphaFoldDB" id="A0AAE6MLV2"/>
<name>A0AAE6MLV2_9SPHI</name>
<protein>
    <recommendedName>
        <fullName evidence="1">N-acetyltransferase domain-containing protein</fullName>
    </recommendedName>
</protein>
<dbReference type="Proteomes" id="UP000250557">
    <property type="component" value="Chromosome"/>
</dbReference>
<reference evidence="2 4" key="1">
    <citation type="submission" date="2019-08" db="EMBL/GenBank/DDBJ databases">
        <title>Comparative genome analysis confer to the adaptation heavy metal polluted environment.</title>
        <authorList>
            <person name="Li Y."/>
        </authorList>
    </citation>
    <scope>NUCLEOTIDE SEQUENCE [LARGE SCALE GENOMIC DNA]</scope>
    <source>
        <strain evidence="2 4">P2</strain>
    </source>
</reference>
<dbReference type="EMBL" id="CP043451">
    <property type="protein sequence ID" value="QEM07879.1"/>
    <property type="molecule type" value="Genomic_DNA"/>
</dbReference>
<organism evidence="2 4">
    <name type="scientific">Mucilaginibacter rubeus</name>
    <dbReference type="NCBI Taxonomy" id="2027860"/>
    <lineage>
        <taxon>Bacteria</taxon>
        <taxon>Pseudomonadati</taxon>
        <taxon>Bacteroidota</taxon>
        <taxon>Sphingobacteriia</taxon>
        <taxon>Sphingobacteriales</taxon>
        <taxon>Sphingobacteriaceae</taxon>
        <taxon>Mucilaginibacter</taxon>
    </lineage>
</organism>
<dbReference type="InterPro" id="IPR016181">
    <property type="entry name" value="Acyl_CoA_acyltransferase"/>
</dbReference>
<gene>
    <name evidence="2" type="ORF">DIU31_031870</name>
    <name evidence="3" type="ORF">J3L21_29145</name>
</gene>
<proteinExistence type="predicted"/>
<sequence length="165" mass="18483">MKKQMNYKIGDPREFSAAEISAFLRLLIKQDKVHDPSAEKLSRCKLLAIAINGTEVVAIGAVKPKTHSDFQTHKADLAALSKQYHWEIGYFFTEPAFEGRKISSSIIDGLLKICGSRNLMASTEVREGNRMINLLENRGFKKSGKSWTSTKSGEQLALYLREGSF</sequence>
<dbReference type="Gene3D" id="3.40.630.30">
    <property type="match status" value="1"/>
</dbReference>